<name>A0A8J3J9G6_9ACTN</name>
<comment type="caution">
    <text evidence="1">The sequence shown here is derived from an EMBL/GenBank/DDBJ whole genome shotgun (WGS) entry which is preliminary data.</text>
</comment>
<proteinExistence type="predicted"/>
<keyword evidence="2" id="KW-1185">Reference proteome</keyword>
<dbReference type="Proteomes" id="UP000601223">
    <property type="component" value="Unassembled WGS sequence"/>
</dbReference>
<dbReference type="RefSeq" id="WP_203744707.1">
    <property type="nucleotide sequence ID" value="NZ_BONF01000010.1"/>
</dbReference>
<accession>A0A8J3J9G6</accession>
<reference evidence="1 2" key="1">
    <citation type="submission" date="2021-01" db="EMBL/GenBank/DDBJ databases">
        <title>Whole genome shotgun sequence of Catellatospora bangladeshensis NBRC 107357.</title>
        <authorList>
            <person name="Komaki H."/>
            <person name="Tamura T."/>
        </authorList>
    </citation>
    <scope>NUCLEOTIDE SEQUENCE [LARGE SCALE GENOMIC DNA]</scope>
    <source>
        <strain evidence="1 2">NBRC 107357</strain>
    </source>
</reference>
<evidence type="ECO:0000313" key="2">
    <source>
        <dbReference type="Proteomes" id="UP000601223"/>
    </source>
</evidence>
<gene>
    <name evidence="1" type="ORF">Cba03nite_21410</name>
</gene>
<organism evidence="1 2">
    <name type="scientific">Catellatospora bangladeshensis</name>
    <dbReference type="NCBI Taxonomy" id="310355"/>
    <lineage>
        <taxon>Bacteria</taxon>
        <taxon>Bacillati</taxon>
        <taxon>Actinomycetota</taxon>
        <taxon>Actinomycetes</taxon>
        <taxon>Micromonosporales</taxon>
        <taxon>Micromonosporaceae</taxon>
        <taxon>Catellatospora</taxon>
    </lineage>
</organism>
<dbReference type="AlphaFoldDB" id="A0A8J3J9G6"/>
<sequence length="221" mass="23642">MNDVVEHSLHRLRAADPAVAPPDPHDPYARALLDRVLATEDRTVPTRPRRLLPRLAIGAAAVLTAGALAVVQPWSAGDPATAYTVDRHPDGSVSVTIRAPQLTDPAKLNAELARSGTPVTVLAMVPAERCPVPPGVDPAFQLPPDPTAEQRDALFARMPVRYELRGEQVVILIQPWKIPAGDTLVLGYTIRRDADRTTLVWPAVVTAVPSCVAEPVPGAGR</sequence>
<protein>
    <submittedName>
        <fullName evidence="1">Uncharacterized protein</fullName>
    </submittedName>
</protein>
<dbReference type="EMBL" id="BONF01000010">
    <property type="protein sequence ID" value="GIF80792.1"/>
    <property type="molecule type" value="Genomic_DNA"/>
</dbReference>
<evidence type="ECO:0000313" key="1">
    <source>
        <dbReference type="EMBL" id="GIF80792.1"/>
    </source>
</evidence>